<dbReference type="InterPro" id="IPR017853">
    <property type="entry name" value="GH"/>
</dbReference>
<dbReference type="GO" id="GO:0004565">
    <property type="term" value="F:beta-galactosidase activity"/>
    <property type="evidence" value="ECO:0007669"/>
    <property type="project" value="InterPro"/>
</dbReference>
<dbReference type="EMBL" id="JACHGF010000001">
    <property type="protein sequence ID" value="MBB5282722.1"/>
    <property type="molecule type" value="Genomic_DNA"/>
</dbReference>
<dbReference type="NCBIfam" id="TIGR04183">
    <property type="entry name" value="Por_Secre_tail"/>
    <property type="match status" value="1"/>
</dbReference>
<dbReference type="InterPro" id="IPR013783">
    <property type="entry name" value="Ig-like_fold"/>
</dbReference>
<dbReference type="GO" id="GO:0009341">
    <property type="term" value="C:beta-galactosidase complex"/>
    <property type="evidence" value="ECO:0007669"/>
    <property type="project" value="InterPro"/>
</dbReference>
<evidence type="ECO:0000256" key="3">
    <source>
        <dbReference type="SAM" id="SignalP"/>
    </source>
</evidence>
<name>A0A840TME3_9BACT</name>
<dbReference type="Pfam" id="PF02449">
    <property type="entry name" value="Glyco_hydro_42"/>
    <property type="match status" value="1"/>
</dbReference>
<evidence type="ECO:0000256" key="2">
    <source>
        <dbReference type="ARBA" id="ARBA00023295"/>
    </source>
</evidence>
<sequence length="675" mass="73852">MKNVLRILFFVTILLSTFHSAWAQSSNPERYLAAMLLNLDDGPSDLQNGLDVINTSVAAGCNSVYLTIRWDVVVGKASDPNNPSTYKWAFYDALIDRAIQLNTKVAIRIWLGAYPSQMNGLWNSGAESMRDRNGGVTGTGYFYQQMSFNASQTTINRANDFVQKVAQRYNYLQQQGKCVFISLTSTGHQEAGYPINNELSDYSNSTKNGFRSWLQQRYLNNISQFNACWQTQYTTFSQIEPPTTHSGTQGNDWYLYKHQRMKAYYQQMIAAIKSVNSTYKVILDYGSVFDPMSRNQRVTLAFKDLGANTDGIKINDDVHYNTRFTTDLIRSNFPNKLIMNETLSSSNAVVLEHGNHLFQRRGDLYAVVMSRGVDVLNLTQSLTSLANNWIIGGGTAAMVPFDGSTSVTYKVTDLLLPNASFTSGHPTTVYNQWLALSNSGSKSINVYVNEDILTQPTCVVPTGFSISANPALINTTPGASVTLAVTCSGNCTGINYIWMGNGISGMGATRLITAPTNPGTYSYVVTASKAGQSSQNAAVMVKVAPAGGGGTNARLSMEGDTALGTESELIQSLVMGDSPAARIGTEGSTLAEARELVVSPNPGGGEFEASFYVEAGQKAVLHVSDVRGRQVYKKEIEGAGRHQEKLPLINQAAGMYLLQLYQEDRVETRKIILVK</sequence>
<comment type="caution">
    <text evidence="5">The sequence shown here is derived from an EMBL/GenBank/DDBJ whole genome shotgun (WGS) entry which is preliminary data.</text>
</comment>
<dbReference type="InterPro" id="IPR003476">
    <property type="entry name" value="Glyco_hydro_42"/>
</dbReference>
<dbReference type="AlphaFoldDB" id="A0A840TME3"/>
<dbReference type="Gene3D" id="3.20.20.80">
    <property type="entry name" value="Glycosidases"/>
    <property type="match status" value="1"/>
</dbReference>
<dbReference type="SUPFAM" id="SSF51445">
    <property type="entry name" value="(Trans)glycosidases"/>
    <property type="match status" value="1"/>
</dbReference>
<evidence type="ECO:0000313" key="5">
    <source>
        <dbReference type="EMBL" id="MBB5282722.1"/>
    </source>
</evidence>
<dbReference type="InterPro" id="IPR013529">
    <property type="entry name" value="Glyco_hydro_42_N"/>
</dbReference>
<dbReference type="PANTHER" id="PTHR36447">
    <property type="entry name" value="BETA-GALACTOSIDASE GANA"/>
    <property type="match status" value="1"/>
</dbReference>
<evidence type="ECO:0000313" key="6">
    <source>
        <dbReference type="Proteomes" id="UP000557307"/>
    </source>
</evidence>
<feature type="signal peptide" evidence="3">
    <location>
        <begin position="1"/>
        <end position="23"/>
    </location>
</feature>
<keyword evidence="6" id="KW-1185">Reference proteome</keyword>
<protein>
    <recommendedName>
        <fullName evidence="4">Glycoside hydrolase family 42 N-terminal domain-containing protein</fullName>
    </recommendedName>
</protein>
<evidence type="ECO:0000259" key="4">
    <source>
        <dbReference type="Pfam" id="PF02449"/>
    </source>
</evidence>
<proteinExistence type="predicted"/>
<evidence type="ECO:0000256" key="1">
    <source>
        <dbReference type="ARBA" id="ARBA00022801"/>
    </source>
</evidence>
<dbReference type="Proteomes" id="UP000557307">
    <property type="component" value="Unassembled WGS sequence"/>
</dbReference>
<accession>A0A840TME3</accession>
<reference evidence="5 6" key="1">
    <citation type="submission" date="2020-08" db="EMBL/GenBank/DDBJ databases">
        <title>Genomic Encyclopedia of Type Strains, Phase IV (KMG-IV): sequencing the most valuable type-strain genomes for metagenomic binning, comparative biology and taxonomic classification.</title>
        <authorList>
            <person name="Goeker M."/>
        </authorList>
    </citation>
    <scope>NUCLEOTIDE SEQUENCE [LARGE SCALE GENOMIC DNA]</scope>
    <source>
        <strain evidence="5 6">DSM 105074</strain>
    </source>
</reference>
<dbReference type="InterPro" id="IPR026444">
    <property type="entry name" value="Secre_tail"/>
</dbReference>
<dbReference type="Gene3D" id="2.60.40.10">
    <property type="entry name" value="Immunoglobulins"/>
    <property type="match status" value="1"/>
</dbReference>
<keyword evidence="1" id="KW-0378">Hydrolase</keyword>
<gene>
    <name evidence="5" type="ORF">HNQ92_000843</name>
</gene>
<keyword evidence="3" id="KW-0732">Signal</keyword>
<organism evidence="5 6">
    <name type="scientific">Rhabdobacter roseus</name>
    <dbReference type="NCBI Taxonomy" id="1655419"/>
    <lineage>
        <taxon>Bacteria</taxon>
        <taxon>Pseudomonadati</taxon>
        <taxon>Bacteroidota</taxon>
        <taxon>Cytophagia</taxon>
        <taxon>Cytophagales</taxon>
        <taxon>Cytophagaceae</taxon>
        <taxon>Rhabdobacter</taxon>
    </lineage>
</organism>
<dbReference type="RefSeq" id="WP_184171342.1">
    <property type="nucleotide sequence ID" value="NZ_JACHGF010000001.1"/>
</dbReference>
<dbReference type="PANTHER" id="PTHR36447:SF1">
    <property type="entry name" value="BETA-GALACTOSIDASE GANA"/>
    <property type="match status" value="1"/>
</dbReference>
<keyword evidence="2" id="KW-0326">Glycosidase</keyword>
<feature type="domain" description="Glycoside hydrolase family 42 N-terminal" evidence="4">
    <location>
        <begin position="77"/>
        <end position="336"/>
    </location>
</feature>
<feature type="chain" id="PRO_5032347198" description="Glycoside hydrolase family 42 N-terminal domain-containing protein" evidence="3">
    <location>
        <begin position="24"/>
        <end position="675"/>
    </location>
</feature>
<dbReference type="GO" id="GO:0005975">
    <property type="term" value="P:carbohydrate metabolic process"/>
    <property type="evidence" value="ECO:0007669"/>
    <property type="project" value="InterPro"/>
</dbReference>